<comment type="caution">
    <text evidence="1">The sequence shown here is derived from an EMBL/GenBank/DDBJ whole genome shotgun (WGS) entry which is preliminary data.</text>
</comment>
<dbReference type="Proteomes" id="UP000275461">
    <property type="component" value="Unassembled WGS sequence"/>
</dbReference>
<dbReference type="AlphaFoldDB" id="A0A498CFH2"/>
<keyword evidence="2" id="KW-1185">Reference proteome</keyword>
<name>A0A498CFH2_9GAMM</name>
<reference evidence="1 2" key="1">
    <citation type="submission" date="2018-10" db="EMBL/GenBank/DDBJ databases">
        <title>Genomic Encyclopedia of Type Strains, Phase IV (KMG-IV): sequencing the most valuable type-strain genomes for metagenomic binning, comparative biology and taxonomic classification.</title>
        <authorList>
            <person name="Goeker M."/>
        </authorList>
    </citation>
    <scope>NUCLEOTIDE SEQUENCE [LARGE SCALE GENOMIC DNA]</scope>
    <source>
        <strain evidence="1 2">DSM 12769</strain>
    </source>
</reference>
<accession>A0A498CFH2</accession>
<proteinExistence type="predicted"/>
<evidence type="ECO:0000313" key="2">
    <source>
        <dbReference type="Proteomes" id="UP000275461"/>
    </source>
</evidence>
<dbReference type="EMBL" id="RCDA01000001">
    <property type="protein sequence ID" value="RLK51088.1"/>
    <property type="molecule type" value="Genomic_DNA"/>
</dbReference>
<sequence>MCLEYMNHFIVNVLHDYYIQDKSHGAAERAFENYSRIIEANLGANHPEPVRYKWWWFKEYLESEVKRNAFIIHT</sequence>
<evidence type="ECO:0000313" key="1">
    <source>
        <dbReference type="EMBL" id="RLK51088.1"/>
    </source>
</evidence>
<gene>
    <name evidence="1" type="ORF">DFR31_1004</name>
</gene>
<protein>
    <submittedName>
        <fullName evidence="1">Uncharacterized protein</fullName>
    </submittedName>
</protein>
<organism evidence="1 2">
    <name type="scientific">Alkalispirillum mobile</name>
    <dbReference type="NCBI Taxonomy" id="85925"/>
    <lineage>
        <taxon>Bacteria</taxon>
        <taxon>Pseudomonadati</taxon>
        <taxon>Pseudomonadota</taxon>
        <taxon>Gammaproteobacteria</taxon>
        <taxon>Chromatiales</taxon>
        <taxon>Ectothiorhodospiraceae</taxon>
        <taxon>Alkalispirillum</taxon>
    </lineage>
</organism>